<dbReference type="GO" id="GO:0004708">
    <property type="term" value="F:MAP kinase kinase activity"/>
    <property type="evidence" value="ECO:0007669"/>
    <property type="project" value="UniProtKB-EC"/>
</dbReference>
<keyword evidence="5 9" id="KW-0067">ATP-binding</keyword>
<dbReference type="Proteomes" id="UP000593567">
    <property type="component" value="Unassembled WGS sequence"/>
</dbReference>
<evidence type="ECO:0000256" key="2">
    <source>
        <dbReference type="ARBA" id="ARBA00022679"/>
    </source>
</evidence>
<evidence type="ECO:0000256" key="7">
    <source>
        <dbReference type="ARBA" id="ARBA00038035"/>
    </source>
</evidence>
<keyword evidence="6" id="KW-0829">Tyrosine-protein kinase</keyword>
<accession>A0A7J7JWL9</accession>
<evidence type="ECO:0000256" key="5">
    <source>
        <dbReference type="ARBA" id="ARBA00022840"/>
    </source>
</evidence>
<dbReference type="GO" id="GO:0005524">
    <property type="term" value="F:ATP binding"/>
    <property type="evidence" value="ECO:0007669"/>
    <property type="project" value="UniProtKB-UniRule"/>
</dbReference>
<evidence type="ECO:0000256" key="1">
    <source>
        <dbReference type="ARBA" id="ARBA00022527"/>
    </source>
</evidence>
<dbReference type="OrthoDB" id="10252354at2759"/>
<dbReference type="GO" id="GO:0004674">
    <property type="term" value="F:protein serine/threonine kinase activity"/>
    <property type="evidence" value="ECO:0007669"/>
    <property type="project" value="UniProtKB-KW"/>
</dbReference>
<dbReference type="AlphaFoldDB" id="A0A7J7JWL9"/>
<dbReference type="InterPro" id="IPR050915">
    <property type="entry name" value="MAP_kinase_kinase"/>
</dbReference>
<dbReference type="PANTHER" id="PTHR47448">
    <property type="entry name" value="DUAL SPECIFICITY MITOGEN-ACTIVATED PROTEIN KINASE KINASE DSOR1-LIKE PROTEIN"/>
    <property type="match status" value="1"/>
</dbReference>
<gene>
    <name evidence="11" type="ORF">EB796_011332</name>
</gene>
<comment type="caution">
    <text evidence="11">The sequence shown here is derived from an EMBL/GenBank/DDBJ whole genome shotgun (WGS) entry which is preliminary data.</text>
</comment>
<keyword evidence="4" id="KW-0418">Kinase</keyword>
<evidence type="ECO:0000256" key="10">
    <source>
        <dbReference type="SAM" id="MobiDB-lite"/>
    </source>
</evidence>
<reference evidence="11" key="1">
    <citation type="submission" date="2020-06" db="EMBL/GenBank/DDBJ databases">
        <title>Draft genome of Bugula neritina, a colonial animal packing powerful symbionts and potential medicines.</title>
        <authorList>
            <person name="Rayko M."/>
        </authorList>
    </citation>
    <scope>NUCLEOTIDE SEQUENCE [LARGE SCALE GENOMIC DNA]</scope>
    <source>
        <strain evidence="11">Kwan_BN1</strain>
    </source>
</reference>
<feature type="region of interest" description="Disordered" evidence="10">
    <location>
        <begin position="1"/>
        <end position="34"/>
    </location>
</feature>
<evidence type="ECO:0000313" key="12">
    <source>
        <dbReference type="Proteomes" id="UP000593567"/>
    </source>
</evidence>
<dbReference type="Gene3D" id="3.30.200.20">
    <property type="entry name" value="Phosphorylase Kinase, domain 1"/>
    <property type="match status" value="1"/>
</dbReference>
<dbReference type="GO" id="GO:0004713">
    <property type="term" value="F:protein tyrosine kinase activity"/>
    <property type="evidence" value="ECO:0007669"/>
    <property type="project" value="UniProtKB-KW"/>
</dbReference>
<dbReference type="PROSITE" id="PS00107">
    <property type="entry name" value="PROTEIN_KINASE_ATP"/>
    <property type="match status" value="1"/>
</dbReference>
<evidence type="ECO:0000256" key="9">
    <source>
        <dbReference type="PROSITE-ProRule" id="PRU10141"/>
    </source>
</evidence>
<dbReference type="SUPFAM" id="SSF56112">
    <property type="entry name" value="Protein kinase-like (PK-like)"/>
    <property type="match status" value="1"/>
</dbReference>
<sequence>MSKARAKAAAMGLTALPGQSAETPPSDGSGEPKIHNLDALTKKLDELNINDTERRNLELFLTNKEKIGEIKDEDFTKQGELGSGNGGVVLKVFHKPSGFIMARKVLCVNRMGVCGSR</sequence>
<proteinExistence type="inferred from homology"/>
<organism evidence="11 12">
    <name type="scientific">Bugula neritina</name>
    <name type="common">Brown bryozoan</name>
    <name type="synonym">Sertularia neritina</name>
    <dbReference type="NCBI Taxonomy" id="10212"/>
    <lineage>
        <taxon>Eukaryota</taxon>
        <taxon>Metazoa</taxon>
        <taxon>Spiralia</taxon>
        <taxon>Lophotrochozoa</taxon>
        <taxon>Bryozoa</taxon>
        <taxon>Gymnolaemata</taxon>
        <taxon>Cheilostomatida</taxon>
        <taxon>Flustrina</taxon>
        <taxon>Buguloidea</taxon>
        <taxon>Bugulidae</taxon>
        <taxon>Bugula</taxon>
    </lineage>
</organism>
<evidence type="ECO:0000256" key="3">
    <source>
        <dbReference type="ARBA" id="ARBA00022741"/>
    </source>
</evidence>
<dbReference type="EMBL" id="VXIV02001713">
    <property type="protein sequence ID" value="KAF6030347.1"/>
    <property type="molecule type" value="Genomic_DNA"/>
</dbReference>
<keyword evidence="1" id="KW-0723">Serine/threonine-protein kinase</keyword>
<keyword evidence="12" id="KW-1185">Reference proteome</keyword>
<dbReference type="InterPro" id="IPR017441">
    <property type="entry name" value="Protein_kinase_ATP_BS"/>
</dbReference>
<keyword evidence="3 9" id="KW-0547">Nucleotide-binding</keyword>
<dbReference type="PANTHER" id="PTHR47448:SF1">
    <property type="entry name" value="SERINE_THREONINE-PROTEIN KINASE STE7 HOMOLOG"/>
    <property type="match status" value="1"/>
</dbReference>
<feature type="binding site" evidence="9">
    <location>
        <position position="104"/>
    </location>
    <ligand>
        <name>ATP</name>
        <dbReference type="ChEBI" id="CHEBI:30616"/>
    </ligand>
</feature>
<evidence type="ECO:0000256" key="6">
    <source>
        <dbReference type="ARBA" id="ARBA00023137"/>
    </source>
</evidence>
<evidence type="ECO:0000313" key="11">
    <source>
        <dbReference type="EMBL" id="KAF6030347.1"/>
    </source>
</evidence>
<evidence type="ECO:0000256" key="4">
    <source>
        <dbReference type="ARBA" id="ARBA00022777"/>
    </source>
</evidence>
<dbReference type="InterPro" id="IPR011009">
    <property type="entry name" value="Kinase-like_dom_sf"/>
</dbReference>
<evidence type="ECO:0000256" key="8">
    <source>
        <dbReference type="ARBA" id="ARBA00038999"/>
    </source>
</evidence>
<name>A0A7J7JWL9_BUGNE</name>
<dbReference type="EC" id="2.7.12.2" evidence="8"/>
<keyword evidence="2" id="KW-0808">Transferase</keyword>
<comment type="similarity">
    <text evidence="7">Belongs to the protein kinase superfamily. STE Ser/Thr protein kinase family. MAP kinase kinase subfamily.</text>
</comment>
<protein>
    <recommendedName>
        <fullName evidence="8">mitogen-activated protein kinase kinase</fullName>
        <ecNumber evidence="8">2.7.12.2</ecNumber>
    </recommendedName>
</protein>